<keyword evidence="3" id="KW-0813">Transport</keyword>
<evidence type="ECO:0000256" key="5">
    <source>
        <dbReference type="ARBA" id="ARBA00022692"/>
    </source>
</evidence>
<evidence type="ECO:0000256" key="4">
    <source>
        <dbReference type="ARBA" id="ARBA00022617"/>
    </source>
</evidence>
<accession>A0A6G0Z814</accession>
<keyword evidence="5 11" id="KW-0812">Transmembrane</keyword>
<feature type="non-terminal residue" evidence="13">
    <location>
        <position position="272"/>
    </location>
</feature>
<keyword evidence="4" id="KW-0349">Heme</keyword>
<evidence type="ECO:0000256" key="9">
    <source>
        <dbReference type="ARBA" id="ARBA00023004"/>
    </source>
</evidence>
<evidence type="ECO:0000313" key="13">
    <source>
        <dbReference type="EMBL" id="KAF0766757.1"/>
    </source>
</evidence>
<evidence type="ECO:0000256" key="1">
    <source>
        <dbReference type="ARBA" id="ARBA00001970"/>
    </source>
</evidence>
<dbReference type="SMART" id="SM00665">
    <property type="entry name" value="B561"/>
    <property type="match status" value="1"/>
</dbReference>
<evidence type="ECO:0000256" key="8">
    <source>
        <dbReference type="ARBA" id="ARBA00022989"/>
    </source>
</evidence>
<comment type="caution">
    <text evidence="13">The sequence shown here is derived from an EMBL/GenBank/DDBJ whole genome shotgun (WGS) entry which is preliminary data.</text>
</comment>
<evidence type="ECO:0000256" key="6">
    <source>
        <dbReference type="ARBA" id="ARBA00022723"/>
    </source>
</evidence>
<evidence type="ECO:0000256" key="3">
    <source>
        <dbReference type="ARBA" id="ARBA00022448"/>
    </source>
</evidence>
<comment type="cofactor">
    <cofactor evidence="1">
        <name>heme b</name>
        <dbReference type="ChEBI" id="CHEBI:60344"/>
    </cofactor>
</comment>
<keyword evidence="6" id="KW-0479">Metal-binding</keyword>
<organism evidence="13 14">
    <name type="scientific">Aphis craccivora</name>
    <name type="common">Cowpea aphid</name>
    <dbReference type="NCBI Taxonomy" id="307492"/>
    <lineage>
        <taxon>Eukaryota</taxon>
        <taxon>Metazoa</taxon>
        <taxon>Ecdysozoa</taxon>
        <taxon>Arthropoda</taxon>
        <taxon>Hexapoda</taxon>
        <taxon>Insecta</taxon>
        <taxon>Pterygota</taxon>
        <taxon>Neoptera</taxon>
        <taxon>Paraneoptera</taxon>
        <taxon>Hemiptera</taxon>
        <taxon>Sternorrhyncha</taxon>
        <taxon>Aphidomorpha</taxon>
        <taxon>Aphidoidea</taxon>
        <taxon>Aphididae</taxon>
        <taxon>Aphidini</taxon>
        <taxon>Aphis</taxon>
        <taxon>Aphis</taxon>
    </lineage>
</organism>
<feature type="non-terminal residue" evidence="13">
    <location>
        <position position="1"/>
    </location>
</feature>
<dbReference type="OrthoDB" id="907479at2759"/>
<name>A0A6G0Z814_APHCR</name>
<feature type="domain" description="Cytochrome b561" evidence="12">
    <location>
        <begin position="47"/>
        <end position="251"/>
    </location>
</feature>
<feature type="transmembrane region" description="Helical" evidence="11">
    <location>
        <begin position="230"/>
        <end position="251"/>
    </location>
</feature>
<protein>
    <submittedName>
        <fullName evidence="13">Cytochrome b561-like isoform X1</fullName>
    </submittedName>
</protein>
<dbReference type="PANTHER" id="PTHR10106:SF0">
    <property type="entry name" value="LD36721P"/>
    <property type="match status" value="1"/>
</dbReference>
<feature type="transmembrane region" description="Helical" evidence="11">
    <location>
        <begin position="155"/>
        <end position="176"/>
    </location>
</feature>
<comment type="subcellular location">
    <subcellularLocation>
        <location evidence="2">Membrane</location>
        <topology evidence="2">Multi-pass membrane protein</topology>
    </subcellularLocation>
</comment>
<dbReference type="FunFam" id="1.20.120.1770:FF:000001">
    <property type="entry name" value="Cytochrome b reductase 1"/>
    <property type="match status" value="1"/>
</dbReference>
<dbReference type="GO" id="GO:0016491">
    <property type="term" value="F:oxidoreductase activity"/>
    <property type="evidence" value="ECO:0007669"/>
    <property type="project" value="InterPro"/>
</dbReference>
<dbReference type="AlphaFoldDB" id="A0A6G0Z814"/>
<sequence length="272" mass="30754">TVELENDSIQETPTLNNNNCVSNKQNGHNIKLKNEDQISGYLSIYKILQLIGIFLILSVFLWLQIYRTGFGFSGTIKICNWHPLLMTITFVYLFANSILHFRNFRSNTKRKLKMQHAAIHSCIIIFGVLGIWTGLNSNLIANPPIPQFYSLHSWLGIITVIMFLSQFISGLISFLYPEIAMKYKEAVMPYHIIFGILTFALSIVTSVLGFSEKIIFAVNQQHGHLPTEGLFLNCVGIVLIFYGALVVYILIKPEYKRSSKPDDGVTHNGAAH</sequence>
<dbReference type="PANTHER" id="PTHR10106">
    <property type="entry name" value="CYTOCHROME B561-RELATED"/>
    <property type="match status" value="1"/>
</dbReference>
<keyword evidence="14" id="KW-1185">Reference proteome</keyword>
<evidence type="ECO:0000256" key="2">
    <source>
        <dbReference type="ARBA" id="ARBA00004141"/>
    </source>
</evidence>
<dbReference type="PROSITE" id="PS50939">
    <property type="entry name" value="CYTOCHROME_B561"/>
    <property type="match status" value="1"/>
</dbReference>
<dbReference type="InterPro" id="IPR043205">
    <property type="entry name" value="CYB561/CYBRD1-like"/>
</dbReference>
<evidence type="ECO:0000256" key="10">
    <source>
        <dbReference type="ARBA" id="ARBA00023136"/>
    </source>
</evidence>
<evidence type="ECO:0000259" key="12">
    <source>
        <dbReference type="PROSITE" id="PS50939"/>
    </source>
</evidence>
<dbReference type="GO" id="GO:0046872">
    <property type="term" value="F:metal ion binding"/>
    <property type="evidence" value="ECO:0007669"/>
    <property type="project" value="UniProtKB-KW"/>
</dbReference>
<dbReference type="Pfam" id="PF03188">
    <property type="entry name" value="Cytochrom_B561"/>
    <property type="match status" value="1"/>
</dbReference>
<keyword evidence="8 11" id="KW-1133">Transmembrane helix</keyword>
<proteinExistence type="predicted"/>
<reference evidence="13 14" key="1">
    <citation type="submission" date="2019-08" db="EMBL/GenBank/DDBJ databases">
        <title>Whole genome of Aphis craccivora.</title>
        <authorList>
            <person name="Voronova N.V."/>
            <person name="Shulinski R.S."/>
            <person name="Bandarenka Y.V."/>
            <person name="Zhorov D.G."/>
            <person name="Warner D."/>
        </authorList>
    </citation>
    <scope>NUCLEOTIDE SEQUENCE [LARGE SCALE GENOMIC DNA]</scope>
    <source>
        <strain evidence="13">180601</strain>
        <tissue evidence="13">Whole Body</tissue>
    </source>
</reference>
<dbReference type="InterPro" id="IPR006593">
    <property type="entry name" value="Cyt_b561/ferric_Rdtase_TM"/>
</dbReference>
<evidence type="ECO:0000256" key="11">
    <source>
        <dbReference type="SAM" id="Phobius"/>
    </source>
</evidence>
<feature type="transmembrane region" description="Helical" evidence="11">
    <location>
        <begin position="116"/>
        <end position="135"/>
    </location>
</feature>
<feature type="transmembrane region" description="Helical" evidence="11">
    <location>
        <begin position="85"/>
        <end position="104"/>
    </location>
</feature>
<feature type="transmembrane region" description="Helical" evidence="11">
    <location>
        <begin position="188"/>
        <end position="210"/>
    </location>
</feature>
<feature type="transmembrane region" description="Helical" evidence="11">
    <location>
        <begin position="47"/>
        <end position="65"/>
    </location>
</feature>
<evidence type="ECO:0000313" key="14">
    <source>
        <dbReference type="Proteomes" id="UP000478052"/>
    </source>
</evidence>
<keyword evidence="7" id="KW-0249">Electron transport</keyword>
<dbReference type="Gene3D" id="1.20.120.1770">
    <property type="match status" value="1"/>
</dbReference>
<keyword evidence="10 11" id="KW-0472">Membrane</keyword>
<evidence type="ECO:0000256" key="7">
    <source>
        <dbReference type="ARBA" id="ARBA00022982"/>
    </source>
</evidence>
<gene>
    <name evidence="13" type="ORF">FWK35_00002853</name>
</gene>
<dbReference type="Proteomes" id="UP000478052">
    <property type="component" value="Unassembled WGS sequence"/>
</dbReference>
<dbReference type="GO" id="GO:0016020">
    <property type="term" value="C:membrane"/>
    <property type="evidence" value="ECO:0007669"/>
    <property type="project" value="UniProtKB-SubCell"/>
</dbReference>
<dbReference type="EMBL" id="VUJU01001112">
    <property type="protein sequence ID" value="KAF0766757.1"/>
    <property type="molecule type" value="Genomic_DNA"/>
</dbReference>
<keyword evidence="9" id="KW-0408">Iron</keyword>